<gene>
    <name evidence="1" type="ORF">GHK45_02790</name>
</gene>
<name>A0A6A7ZLN0_RHIML</name>
<evidence type="ECO:0000313" key="1">
    <source>
        <dbReference type="EMBL" id="MQW02791.1"/>
    </source>
</evidence>
<comment type="caution">
    <text evidence="1">The sequence shown here is derived from an EMBL/GenBank/DDBJ whole genome shotgun (WGS) entry which is preliminary data.</text>
</comment>
<dbReference type="RefSeq" id="WP_153317903.1">
    <property type="nucleotide sequence ID" value="NZ_WISP01000027.1"/>
</dbReference>
<organism evidence="1">
    <name type="scientific">Rhizobium meliloti</name>
    <name type="common">Ensifer meliloti</name>
    <name type="synonym">Sinorhizobium meliloti</name>
    <dbReference type="NCBI Taxonomy" id="382"/>
    <lineage>
        <taxon>Bacteria</taxon>
        <taxon>Pseudomonadati</taxon>
        <taxon>Pseudomonadota</taxon>
        <taxon>Alphaproteobacteria</taxon>
        <taxon>Hyphomicrobiales</taxon>
        <taxon>Rhizobiaceae</taxon>
        <taxon>Sinorhizobium/Ensifer group</taxon>
        <taxon>Sinorhizobium</taxon>
    </lineage>
</organism>
<dbReference type="AlphaFoldDB" id="A0A6A7ZLN0"/>
<protein>
    <submittedName>
        <fullName evidence="1">Uncharacterized protein</fullName>
    </submittedName>
</protein>
<reference evidence="1" key="1">
    <citation type="journal article" date="2013" name="Genome Biol.">
        <title>Comparative genomics of the core and accessory genomes of 48 Sinorhizobium strains comprising five genospecies.</title>
        <authorList>
            <person name="Sugawara M."/>
            <person name="Epstein B."/>
            <person name="Badgley B.D."/>
            <person name="Unno T."/>
            <person name="Xu L."/>
            <person name="Reese J."/>
            <person name="Gyaneshwar P."/>
            <person name="Denny R."/>
            <person name="Mudge J."/>
            <person name="Bharti A.K."/>
            <person name="Farmer A.D."/>
            <person name="May G.D."/>
            <person name="Woodward J.E."/>
            <person name="Medigue C."/>
            <person name="Vallenet D."/>
            <person name="Lajus A."/>
            <person name="Rouy Z."/>
            <person name="Martinez-Vaz B."/>
            <person name="Tiffin P."/>
            <person name="Young N.D."/>
            <person name="Sadowsky M.J."/>
        </authorList>
    </citation>
    <scope>NUCLEOTIDE SEQUENCE</scope>
    <source>
        <strain evidence="1">M30</strain>
    </source>
</reference>
<sequence>MNSDSKLIRQAAKCPECGTPHHYVEVSFSFANDKGGWEVECRECRKRFTIRLKNPEESSAEGFRILRRFDDDNNDGQQSSAPAASEIVQYSLDINENKLRFDFDSEPIYRCTLSGADLEKASLAELEKHLPDVSQAFYTARNYMLASNVPDCEHAVIPVPVPCKCGSTHKATFYFPLRLNDTPMPEPRQMLLADVEGSSLDEELTGIFSKTFLMGALEKLTARWRLKFDQIVIASPFIAHQYMSKANKLGVWEWLLGIFDPRRTLFITRSSSYKDYKSALLESGLNHDMLVSFGLESQIVGAGTKKQDFHAKVYIGLGDTCEILSGSANLVRGKSLENATFGFAERKRVETRYLDPLGATLPQALPRASHHLAITYDGTKWRADAHEGPSPI</sequence>
<proteinExistence type="predicted"/>
<accession>A0A6A7ZLN0</accession>
<dbReference type="EMBL" id="WISP01000027">
    <property type="protein sequence ID" value="MQW02791.1"/>
    <property type="molecule type" value="Genomic_DNA"/>
</dbReference>